<dbReference type="GO" id="GO:0042043">
    <property type="term" value="F:neurexin family protein binding"/>
    <property type="evidence" value="ECO:0007669"/>
    <property type="project" value="TreeGrafter"/>
</dbReference>
<name>A0A1I7X8Z0_HETBA</name>
<feature type="domain" description="C2" evidence="2">
    <location>
        <begin position="376"/>
        <end position="499"/>
    </location>
</feature>
<accession>A0A1I7X8Z0</accession>
<feature type="compositionally biased region" description="Low complexity" evidence="1">
    <location>
        <begin position="171"/>
        <end position="195"/>
    </location>
</feature>
<proteinExistence type="predicted"/>
<evidence type="ECO:0000259" key="2">
    <source>
        <dbReference type="PROSITE" id="PS50004"/>
    </source>
</evidence>
<feature type="region of interest" description="Disordered" evidence="1">
    <location>
        <begin position="221"/>
        <end position="281"/>
    </location>
</feature>
<reference evidence="4" key="1">
    <citation type="submission" date="2016-11" db="UniProtKB">
        <authorList>
            <consortium name="WormBaseParasite"/>
        </authorList>
    </citation>
    <scope>IDENTIFICATION</scope>
</reference>
<evidence type="ECO:0000313" key="3">
    <source>
        <dbReference type="Proteomes" id="UP000095283"/>
    </source>
</evidence>
<dbReference type="GO" id="GO:0070382">
    <property type="term" value="C:exocytic vesicle"/>
    <property type="evidence" value="ECO:0007669"/>
    <property type="project" value="TreeGrafter"/>
</dbReference>
<dbReference type="InterPro" id="IPR000008">
    <property type="entry name" value="C2_dom"/>
</dbReference>
<organism evidence="3 4">
    <name type="scientific">Heterorhabditis bacteriophora</name>
    <name type="common">Entomopathogenic nematode worm</name>
    <dbReference type="NCBI Taxonomy" id="37862"/>
    <lineage>
        <taxon>Eukaryota</taxon>
        <taxon>Metazoa</taxon>
        <taxon>Ecdysozoa</taxon>
        <taxon>Nematoda</taxon>
        <taxon>Chromadorea</taxon>
        <taxon>Rhabditida</taxon>
        <taxon>Rhabditina</taxon>
        <taxon>Rhabditomorpha</taxon>
        <taxon>Strongyloidea</taxon>
        <taxon>Heterorhabditidae</taxon>
        <taxon>Heterorhabditis</taxon>
    </lineage>
</organism>
<dbReference type="GO" id="GO:0006887">
    <property type="term" value="P:exocytosis"/>
    <property type="evidence" value="ECO:0007669"/>
    <property type="project" value="TreeGrafter"/>
</dbReference>
<dbReference type="AlphaFoldDB" id="A0A1I7X8Z0"/>
<protein>
    <submittedName>
        <fullName evidence="4">C2 domain-containing protein</fullName>
    </submittedName>
</protein>
<dbReference type="PANTHER" id="PTHR45716:SF2">
    <property type="entry name" value="BITESIZE, ISOFORM I"/>
    <property type="match status" value="1"/>
</dbReference>
<dbReference type="Gene3D" id="2.60.40.150">
    <property type="entry name" value="C2 domain"/>
    <property type="match status" value="1"/>
</dbReference>
<dbReference type="PROSITE" id="PS50004">
    <property type="entry name" value="C2"/>
    <property type="match status" value="1"/>
</dbReference>
<dbReference type="PANTHER" id="PTHR45716">
    <property type="entry name" value="BITESIZE, ISOFORM I"/>
    <property type="match status" value="1"/>
</dbReference>
<feature type="region of interest" description="Disordered" evidence="1">
    <location>
        <begin position="298"/>
        <end position="336"/>
    </location>
</feature>
<feature type="region of interest" description="Disordered" evidence="1">
    <location>
        <begin position="171"/>
        <end position="196"/>
    </location>
</feature>
<dbReference type="InterPro" id="IPR035892">
    <property type="entry name" value="C2_domain_sf"/>
</dbReference>
<dbReference type="Proteomes" id="UP000095283">
    <property type="component" value="Unplaced"/>
</dbReference>
<dbReference type="SMART" id="SM00239">
    <property type="entry name" value="C2"/>
    <property type="match status" value="1"/>
</dbReference>
<evidence type="ECO:0000256" key="1">
    <source>
        <dbReference type="SAM" id="MobiDB-lite"/>
    </source>
</evidence>
<dbReference type="Pfam" id="PF00168">
    <property type="entry name" value="C2"/>
    <property type="match status" value="1"/>
</dbReference>
<dbReference type="SUPFAM" id="SSF49562">
    <property type="entry name" value="C2 domain (Calcium/lipid-binding domain, CaLB)"/>
    <property type="match status" value="1"/>
</dbReference>
<dbReference type="WBParaSite" id="Hba_14041">
    <property type="protein sequence ID" value="Hba_14041"/>
    <property type="gene ID" value="Hba_14041"/>
</dbReference>
<dbReference type="GO" id="GO:0005886">
    <property type="term" value="C:plasma membrane"/>
    <property type="evidence" value="ECO:0007669"/>
    <property type="project" value="TreeGrafter"/>
</dbReference>
<sequence>MYFLAHLLRLIGVAISALFVLDSFSTLVLGAENVTYWCVTIVASILLKIGNAGCVPFVSKNERAPAISRRNLTLPEISPPNLLSVPTEAEATGQNRNTVMKRFWGGSPSPRTSSPKNMGSPHGVTVIAPTPPPHSLMPQVHFKEVIGSPAPRNLSPLGSPLSIIDSSLSTLSSKGQLPTTEVAPPTPTAVTPSSPLCEMRRQMFQNVERLSRNISNNNLLRPIDLRETQRRQSYTSDETGAGQVPSVSGLIPSRRLLAADSHATSDPQMRLPEDELSSSSIQRLDVSNNNRRRVSMVSLASSHRTRSQDSGCSKGAYRPSDIKTKNTHPKGWLTPSNSKDVDTLSLTSTYTECSSVDNSVKSVSIGSQASGPTRTFLGEIQLKLSYDVRLACLNVYVIQCRSLPHFGTHRPNPYVKAFLLPRNANEMILKHKTTPRKNVIDPHFDEQMKFPHVSKSELEQRDLLVAVWHKDIMSQNALLGEAVLCLRDHPWQVSDPAWYPLEAKQPMASAVAERKSRGVRVSFRFNVLFTILMFTKAVLQRKKNIEEEELQYKTSRSSRATVELEHNLRKPKPKRFAYQV</sequence>
<keyword evidence="3" id="KW-1185">Reference proteome</keyword>
<evidence type="ECO:0000313" key="4">
    <source>
        <dbReference type="WBParaSite" id="Hba_14041"/>
    </source>
</evidence>